<dbReference type="EMBL" id="ACIL03000020">
    <property type="protein sequence ID" value="ESL01721.1"/>
    <property type="molecule type" value="Genomic_DNA"/>
</dbReference>
<dbReference type="InterPro" id="IPR014710">
    <property type="entry name" value="RmlC-like_jellyroll"/>
</dbReference>
<keyword evidence="3" id="KW-0804">Transcription</keyword>
<evidence type="ECO:0000256" key="1">
    <source>
        <dbReference type="ARBA" id="ARBA00023015"/>
    </source>
</evidence>
<dbReference type="STRING" id="592026.GCWU0000282_003018"/>
<dbReference type="InterPro" id="IPR018060">
    <property type="entry name" value="HTH_AraC"/>
</dbReference>
<keyword evidence="6" id="KW-1185">Reference proteome</keyword>
<feature type="domain" description="HTH araC/xylS-type" evidence="4">
    <location>
        <begin position="221"/>
        <end position="319"/>
    </location>
</feature>
<dbReference type="InterPro" id="IPR009057">
    <property type="entry name" value="Homeodomain-like_sf"/>
</dbReference>
<evidence type="ECO:0000313" key="6">
    <source>
        <dbReference type="Proteomes" id="UP000018227"/>
    </source>
</evidence>
<organism evidence="5 6">
    <name type="scientific">Catonella morbi ATCC 51271</name>
    <dbReference type="NCBI Taxonomy" id="592026"/>
    <lineage>
        <taxon>Bacteria</taxon>
        <taxon>Bacillati</taxon>
        <taxon>Bacillota</taxon>
        <taxon>Clostridia</taxon>
        <taxon>Lachnospirales</taxon>
        <taxon>Lachnospiraceae</taxon>
        <taxon>Catonella</taxon>
    </lineage>
</organism>
<dbReference type="Gene3D" id="1.10.10.60">
    <property type="entry name" value="Homeodomain-like"/>
    <property type="match status" value="2"/>
</dbReference>
<dbReference type="AlphaFoldDB" id="V2Y1Z9"/>
<dbReference type="InterPro" id="IPR003313">
    <property type="entry name" value="AraC-bd"/>
</dbReference>
<reference evidence="5 6" key="1">
    <citation type="submission" date="2013-06" db="EMBL/GenBank/DDBJ databases">
        <authorList>
            <person name="Weinstock G."/>
            <person name="Sodergren E."/>
            <person name="Clifton S."/>
            <person name="Fulton L."/>
            <person name="Fulton B."/>
            <person name="Courtney L."/>
            <person name="Fronick C."/>
            <person name="Harrison M."/>
            <person name="Strong C."/>
            <person name="Farmer C."/>
            <person name="Delahaunty K."/>
            <person name="Markovic C."/>
            <person name="Hall O."/>
            <person name="Minx P."/>
            <person name="Tomlinson C."/>
            <person name="Mitreva M."/>
            <person name="Nelson J."/>
            <person name="Hou S."/>
            <person name="Wollam A."/>
            <person name="Pepin K.H."/>
            <person name="Johnson M."/>
            <person name="Bhonagiri V."/>
            <person name="Nash W.E."/>
            <person name="Warren W."/>
            <person name="Chinwalla A."/>
            <person name="Mardis E.R."/>
            <person name="Wilson R.K."/>
        </authorList>
    </citation>
    <scope>NUCLEOTIDE SEQUENCE [LARGE SCALE GENOMIC DNA]</scope>
    <source>
        <strain evidence="5 6">ATCC 51271</strain>
    </source>
</reference>
<dbReference type="GO" id="GO:0043565">
    <property type="term" value="F:sequence-specific DNA binding"/>
    <property type="evidence" value="ECO:0007669"/>
    <property type="project" value="InterPro"/>
</dbReference>
<evidence type="ECO:0000259" key="4">
    <source>
        <dbReference type="PROSITE" id="PS01124"/>
    </source>
</evidence>
<dbReference type="Pfam" id="PF12833">
    <property type="entry name" value="HTH_18"/>
    <property type="match status" value="1"/>
</dbReference>
<dbReference type="PANTHER" id="PTHR43280">
    <property type="entry name" value="ARAC-FAMILY TRANSCRIPTIONAL REGULATOR"/>
    <property type="match status" value="1"/>
</dbReference>
<proteinExistence type="predicted"/>
<dbReference type="SMART" id="SM00342">
    <property type="entry name" value="HTH_ARAC"/>
    <property type="match status" value="1"/>
</dbReference>
<dbReference type="HOGENOM" id="CLU_000445_88_12_9"/>
<dbReference type="PROSITE" id="PS01124">
    <property type="entry name" value="HTH_ARAC_FAMILY_2"/>
    <property type="match status" value="1"/>
</dbReference>
<gene>
    <name evidence="5" type="ORF">GCWU0000282_003018</name>
</gene>
<comment type="caution">
    <text evidence="5">The sequence shown here is derived from an EMBL/GenBank/DDBJ whole genome shotgun (WGS) entry which is preliminary data.</text>
</comment>
<dbReference type="RefSeq" id="WP_023355860.1">
    <property type="nucleotide sequence ID" value="NZ_KI535370.1"/>
</dbReference>
<dbReference type="Pfam" id="PF02311">
    <property type="entry name" value="AraC_binding"/>
    <property type="match status" value="1"/>
</dbReference>
<accession>V2Y1Z9</accession>
<name>V2Y1Z9_9FIRM</name>
<keyword evidence="1" id="KW-0805">Transcription regulation</keyword>
<dbReference type="OrthoDB" id="249627at2"/>
<dbReference type="SUPFAM" id="SSF51182">
    <property type="entry name" value="RmlC-like cupins"/>
    <property type="match status" value="1"/>
</dbReference>
<dbReference type="InterPro" id="IPR011051">
    <property type="entry name" value="RmlC_Cupin_sf"/>
</dbReference>
<dbReference type="PANTHER" id="PTHR43280:SF2">
    <property type="entry name" value="HTH-TYPE TRANSCRIPTIONAL REGULATOR EXSA"/>
    <property type="match status" value="1"/>
</dbReference>
<evidence type="ECO:0000313" key="5">
    <source>
        <dbReference type="EMBL" id="ESL01721.1"/>
    </source>
</evidence>
<evidence type="ECO:0000256" key="3">
    <source>
        <dbReference type="ARBA" id="ARBA00023163"/>
    </source>
</evidence>
<dbReference type="Proteomes" id="UP000018227">
    <property type="component" value="Unassembled WGS sequence"/>
</dbReference>
<dbReference type="Gene3D" id="2.60.120.10">
    <property type="entry name" value="Jelly Rolls"/>
    <property type="match status" value="1"/>
</dbReference>
<keyword evidence="2" id="KW-0238">DNA-binding</keyword>
<dbReference type="eggNOG" id="COG2207">
    <property type="taxonomic scope" value="Bacteria"/>
</dbReference>
<sequence length="329" mass="37607">MAYVATKLRKVIEIDSIITIHYFEYMKDFVFSGEFHDFWEFLYVDKGAVDVYAGDKWLTVKQGEIIFHKPNEFHALKSVGKASPNLVVASFKSKSELIKLFEGKKYALNKDEKVVLSSYINQAKNILKTPLNIPSVEQVLLKPDLKIGEEQILQSILEYFLILNLQNHIEVGGTEVNNTKDKEEEIELSSLSTEDNISKKSLNYFNLSVGMKGMDKEKLLVEVIRYMEFHICDRLSIGEICSKFGMSKSYLHNLFYKAKGCGAIDYFNKLKLGRAKTIIREGNMSFTEISIFLSYGSLSYFSKAFRKLENMSPMEYAASVKNISNLTGE</sequence>
<evidence type="ECO:0000256" key="2">
    <source>
        <dbReference type="ARBA" id="ARBA00023125"/>
    </source>
</evidence>
<dbReference type="SUPFAM" id="SSF46689">
    <property type="entry name" value="Homeodomain-like"/>
    <property type="match status" value="2"/>
</dbReference>
<protein>
    <submittedName>
        <fullName evidence="5">Transcriptional regulator, AraC family</fullName>
    </submittedName>
</protein>
<dbReference type="GO" id="GO:0003700">
    <property type="term" value="F:DNA-binding transcription factor activity"/>
    <property type="evidence" value="ECO:0007669"/>
    <property type="project" value="InterPro"/>
</dbReference>